<dbReference type="PANTHER" id="PTHR23303">
    <property type="entry name" value="CARBOXYPEPTIDASE REGULATORY REGION-CONTAINING"/>
    <property type="match status" value="1"/>
</dbReference>
<dbReference type="Gene3D" id="2.60.40.10">
    <property type="entry name" value="Immunoglobulins"/>
    <property type="match status" value="1"/>
</dbReference>
<evidence type="ECO:0000259" key="5">
    <source>
        <dbReference type="Pfam" id="PF17210"/>
    </source>
</evidence>
<reference evidence="6" key="1">
    <citation type="journal article" date="2014" name="Int. J. Syst. Evol. Microbiol.">
        <title>Complete genome sequence of Corynebacterium casei LMG S-19264T (=DSM 44701T), isolated from a smear-ripened cheese.</title>
        <authorList>
            <consortium name="US DOE Joint Genome Institute (JGI-PGF)"/>
            <person name="Walter F."/>
            <person name="Albersmeier A."/>
            <person name="Kalinowski J."/>
            <person name="Ruckert C."/>
        </authorList>
    </citation>
    <scope>NUCLEOTIDE SEQUENCE</scope>
    <source>
        <strain evidence="6">CGMCC 1.12181</strain>
    </source>
</reference>
<dbReference type="GO" id="GO:0005576">
    <property type="term" value="C:extracellular region"/>
    <property type="evidence" value="ECO:0007669"/>
    <property type="project" value="UniProtKB-SubCell"/>
</dbReference>
<dbReference type="InterPro" id="IPR051417">
    <property type="entry name" value="SDr/BOS_complex"/>
</dbReference>
<keyword evidence="7" id="KW-1185">Reference proteome</keyword>
<evidence type="ECO:0000313" key="6">
    <source>
        <dbReference type="EMBL" id="GGF89142.1"/>
    </source>
</evidence>
<evidence type="ECO:0000313" key="7">
    <source>
        <dbReference type="Proteomes" id="UP000605253"/>
    </source>
</evidence>
<protein>
    <recommendedName>
        <fullName evidence="5">SD-repeat containing protein B domain-containing protein</fullName>
    </recommendedName>
</protein>
<evidence type="ECO:0000256" key="4">
    <source>
        <dbReference type="SAM" id="SignalP"/>
    </source>
</evidence>
<dbReference type="Proteomes" id="UP000605253">
    <property type="component" value="Unassembled WGS sequence"/>
</dbReference>
<dbReference type="GO" id="GO:0030246">
    <property type="term" value="F:carbohydrate binding"/>
    <property type="evidence" value="ECO:0007669"/>
    <property type="project" value="InterPro"/>
</dbReference>
<keyword evidence="2" id="KW-0964">Secreted</keyword>
<dbReference type="InterPro" id="IPR013783">
    <property type="entry name" value="Ig-like_fold"/>
</dbReference>
<sequence>MKCMFILLLLGICSTTTAKPSPQHNIEFYQALASEGLISAHELAYQQFRLQLNQKARDTEQNRGTAIISGTVYESSTAISDVTVWLYDTNRTLIDSTNTSVTGYYEFTALDPGDYYITTYSEVDVYIDAIWSITGTEHCQWCEITPERTIQLSTGEMSTGHDFVLTQGATLTGRMVDGSTGDPVDTLNIALSRPGDIFFRWNVSAQFDGSGNYTVTGIPGGIYRIYLKPEYYDNLHIPEIFNNIQCNLCASMAYDGMGSPVTLSNGSTRSGIDFFLERGAQIQGYLIDATSLNPLDEFGYVMIFNETNQYIQGYTVRGTSEDPLADGAYSIGGLLPGTYFAQGGDAGNGFYVRELYAGNACPYTGCSRGDGGTPITLGPAEIRGGINFSLEYGGKISGQISDAVSGLPISADNQMVQFYDSAGEVVGGAHVNQATGEYTSARAMPAGIYSARTGNMFHGEFIPGYIMEKYNPTGNIDCPGVACDLTSGNITVTSYNPSSGSPDPEGDATATGIDFALDLGFSFSGIINDLSTSSPLADVHVLVYDNIGRFAHWATTNSDGEFTVRGLPAGTYYAKTNNGSNLPFPGKNFDVTGTWIDILYDGRSCPGSACDVTTGDPIIIGSSPDNGLKGDIGYTFNLPDGGTFAGRLLHSETSAGVPNTLVKVYNSQAEFYGSYESDIDGYWMTSGFPTDSYYLVTQGSGGMVDVKYGGGYCFNGQCDPLTAQAVVLGGTYNISGLNMTLKPDYIFRAGMD</sequence>
<dbReference type="Pfam" id="PF13620">
    <property type="entry name" value="CarboxypepD_reg"/>
    <property type="match status" value="1"/>
</dbReference>
<dbReference type="RefSeq" id="WP_188364376.1">
    <property type="nucleotide sequence ID" value="NZ_BAABJF010000032.1"/>
</dbReference>
<dbReference type="Pfam" id="PF17210">
    <property type="entry name" value="SdrD_B"/>
    <property type="match status" value="1"/>
</dbReference>
<dbReference type="EMBL" id="BMEO01000002">
    <property type="protein sequence ID" value="GGF89142.1"/>
    <property type="molecule type" value="Genomic_DNA"/>
</dbReference>
<dbReference type="InterPro" id="IPR033764">
    <property type="entry name" value="Sdr_B"/>
</dbReference>
<evidence type="ECO:0000256" key="1">
    <source>
        <dbReference type="ARBA" id="ARBA00004613"/>
    </source>
</evidence>
<keyword evidence="3 4" id="KW-0732">Signal</keyword>
<reference evidence="6" key="2">
    <citation type="submission" date="2020-09" db="EMBL/GenBank/DDBJ databases">
        <authorList>
            <person name="Sun Q."/>
            <person name="Zhou Y."/>
        </authorList>
    </citation>
    <scope>NUCLEOTIDE SEQUENCE</scope>
    <source>
        <strain evidence="6">CGMCC 1.12181</strain>
    </source>
</reference>
<dbReference type="SUPFAM" id="SSF117074">
    <property type="entry name" value="Hypothetical protein PA1324"/>
    <property type="match status" value="1"/>
</dbReference>
<feature type="chain" id="PRO_5037908853" description="SD-repeat containing protein B domain-containing protein" evidence="4">
    <location>
        <begin position="19"/>
        <end position="752"/>
    </location>
</feature>
<dbReference type="InterPro" id="IPR013784">
    <property type="entry name" value="Carb-bd-like_fold"/>
</dbReference>
<comment type="caution">
    <text evidence="6">The sequence shown here is derived from an EMBL/GenBank/DDBJ whole genome shotgun (WGS) entry which is preliminary data.</text>
</comment>
<dbReference type="AlphaFoldDB" id="A0A917CI50"/>
<evidence type="ECO:0000256" key="2">
    <source>
        <dbReference type="ARBA" id="ARBA00022525"/>
    </source>
</evidence>
<comment type="subcellular location">
    <subcellularLocation>
        <location evidence="1">Secreted</location>
    </subcellularLocation>
</comment>
<evidence type="ECO:0000256" key="3">
    <source>
        <dbReference type="ARBA" id="ARBA00022729"/>
    </source>
</evidence>
<feature type="signal peptide" evidence="4">
    <location>
        <begin position="1"/>
        <end position="18"/>
    </location>
</feature>
<organism evidence="6 7">
    <name type="scientific">Marinicella pacifica</name>
    <dbReference type="NCBI Taxonomy" id="1171543"/>
    <lineage>
        <taxon>Bacteria</taxon>
        <taxon>Pseudomonadati</taxon>
        <taxon>Pseudomonadota</taxon>
        <taxon>Gammaproteobacteria</taxon>
        <taxon>Lysobacterales</taxon>
        <taxon>Marinicellaceae</taxon>
        <taxon>Marinicella</taxon>
    </lineage>
</organism>
<feature type="domain" description="SD-repeat containing protein B" evidence="5">
    <location>
        <begin position="74"/>
        <end position="121"/>
    </location>
</feature>
<proteinExistence type="predicted"/>
<accession>A0A917CI50</accession>
<dbReference type="SUPFAM" id="SSF49452">
    <property type="entry name" value="Starch-binding domain-like"/>
    <property type="match status" value="1"/>
</dbReference>
<gene>
    <name evidence="6" type="ORF">GCM10011365_07960</name>
</gene>
<name>A0A917CI50_9GAMM</name>